<dbReference type="Gene3D" id="3.40.190.10">
    <property type="entry name" value="Periplasmic binding protein-like II"/>
    <property type="match status" value="2"/>
</dbReference>
<name>A0A1I0BKT4_9FIRM</name>
<dbReference type="PANTHER" id="PTHR30006">
    <property type="entry name" value="THIAMINE-BINDING PERIPLASMIC PROTEIN-RELATED"/>
    <property type="match status" value="1"/>
</dbReference>
<dbReference type="GeneID" id="93278973"/>
<dbReference type="Pfam" id="PF13343">
    <property type="entry name" value="SBP_bac_6"/>
    <property type="match status" value="1"/>
</dbReference>
<evidence type="ECO:0000313" key="3">
    <source>
        <dbReference type="EMBL" id="SET07448.1"/>
    </source>
</evidence>
<dbReference type="Proteomes" id="UP000198508">
    <property type="component" value="Unassembled WGS sequence"/>
</dbReference>
<gene>
    <name evidence="3" type="ORF">SAMN05216313_10211</name>
</gene>
<proteinExistence type="predicted"/>
<dbReference type="CDD" id="cd13546">
    <property type="entry name" value="PBP2_BitB"/>
    <property type="match status" value="1"/>
</dbReference>
<dbReference type="RefSeq" id="WP_166434533.1">
    <property type="nucleotide sequence ID" value="NZ_CABJCG010000001.1"/>
</dbReference>
<dbReference type="PANTHER" id="PTHR30006:SF24">
    <property type="entry name" value="SLL0237 PROTEIN"/>
    <property type="match status" value="1"/>
</dbReference>
<dbReference type="EMBL" id="FOIM01000002">
    <property type="protein sequence ID" value="SET07448.1"/>
    <property type="molecule type" value="Genomic_DNA"/>
</dbReference>
<evidence type="ECO:0000256" key="2">
    <source>
        <dbReference type="SAM" id="SignalP"/>
    </source>
</evidence>
<evidence type="ECO:0000313" key="4">
    <source>
        <dbReference type="Proteomes" id="UP000198508"/>
    </source>
</evidence>
<keyword evidence="1 2" id="KW-0732">Signal</keyword>
<organism evidence="3 4">
    <name type="scientific">Enterocloster lavalensis</name>
    <dbReference type="NCBI Taxonomy" id="460384"/>
    <lineage>
        <taxon>Bacteria</taxon>
        <taxon>Bacillati</taxon>
        <taxon>Bacillota</taxon>
        <taxon>Clostridia</taxon>
        <taxon>Lachnospirales</taxon>
        <taxon>Lachnospiraceae</taxon>
        <taxon>Enterocloster</taxon>
    </lineage>
</organism>
<dbReference type="AlphaFoldDB" id="A0A1I0BKT4"/>
<feature type="chain" id="PRO_5039406567" evidence="2">
    <location>
        <begin position="21"/>
        <end position="347"/>
    </location>
</feature>
<dbReference type="STRING" id="460384.SAMN05216313_10211"/>
<dbReference type="PIRSF" id="PIRSF002825">
    <property type="entry name" value="CfbpA"/>
    <property type="match status" value="1"/>
</dbReference>
<accession>A0A1I0BKT4</accession>
<protein>
    <submittedName>
        <fullName evidence="3">Iron(III) transport system substrate-binding protein</fullName>
    </submittedName>
</protein>
<evidence type="ECO:0000256" key="1">
    <source>
        <dbReference type="ARBA" id="ARBA00022729"/>
    </source>
</evidence>
<dbReference type="SUPFAM" id="SSF53850">
    <property type="entry name" value="Periplasmic binding protein-like II"/>
    <property type="match status" value="1"/>
</dbReference>
<reference evidence="4" key="1">
    <citation type="submission" date="2016-10" db="EMBL/GenBank/DDBJ databases">
        <authorList>
            <person name="Varghese N."/>
            <person name="Submissions S."/>
        </authorList>
    </citation>
    <scope>NUCLEOTIDE SEQUENCE [LARGE SCALE GENOMIC DNA]</scope>
    <source>
        <strain evidence="4">NLAE-zl-G277</strain>
    </source>
</reference>
<keyword evidence="4" id="KW-1185">Reference proteome</keyword>
<dbReference type="InterPro" id="IPR026045">
    <property type="entry name" value="Ferric-bd"/>
</dbReference>
<feature type="signal peptide" evidence="2">
    <location>
        <begin position="1"/>
        <end position="20"/>
    </location>
</feature>
<sequence length="347" mass="38331">MNLSAIRARLCLMLALLPLAGGLCLSGCIRAEQTDYSAFAPAEDKRLTIYTSNLEEVYTPIIREFEERTGIWVQVENGGSIALLKQIAEESENPRCDVILGGSVESLYSFRNYFSPYKSAEAESLPTEYVQTNGLWTPFSIPPVVLIYNPKLVRTNPPTGWDSLLDPAWKGKIAFADPETSGSSYTALSTMVQILPGRDEDLIRRFYENLEGRTIDRAGQVVGEVANGSCYIGVTLEENALRSIKKGYDIAMVYPKEGTSAIPDGLAVIAGCPHEENARLFVDFALSRDVQTYLSRSSNLRAVRSDVPQPEGVTGELLTFPYDVGLAGSRQEDYLALWHSLREEVQP</sequence>